<accession>A0A5B7DXW6</accession>
<protein>
    <submittedName>
        <fullName evidence="3">Uncharacterized protein</fullName>
    </submittedName>
</protein>
<reference evidence="3 4" key="1">
    <citation type="submission" date="2019-05" db="EMBL/GenBank/DDBJ databases">
        <title>Another draft genome of Portunus trituberculatus and its Hox gene families provides insights of decapod evolution.</title>
        <authorList>
            <person name="Jeong J.-H."/>
            <person name="Song I."/>
            <person name="Kim S."/>
            <person name="Choi T."/>
            <person name="Kim D."/>
            <person name="Ryu S."/>
            <person name="Kim W."/>
        </authorList>
    </citation>
    <scope>NUCLEOTIDE SEQUENCE [LARGE SCALE GENOMIC DNA]</scope>
    <source>
        <tissue evidence="3">Muscle</tissue>
    </source>
</reference>
<evidence type="ECO:0000313" key="4">
    <source>
        <dbReference type="Proteomes" id="UP000324222"/>
    </source>
</evidence>
<evidence type="ECO:0000313" key="3">
    <source>
        <dbReference type="EMBL" id="MPC25887.1"/>
    </source>
</evidence>
<feature type="chain" id="PRO_5022986983" evidence="2">
    <location>
        <begin position="21"/>
        <end position="63"/>
    </location>
</feature>
<dbReference type="AlphaFoldDB" id="A0A5B7DXW6"/>
<comment type="caution">
    <text evidence="3">The sequence shown here is derived from an EMBL/GenBank/DDBJ whole genome shotgun (WGS) entry which is preliminary data.</text>
</comment>
<feature type="region of interest" description="Disordered" evidence="1">
    <location>
        <begin position="20"/>
        <end position="48"/>
    </location>
</feature>
<evidence type="ECO:0000256" key="2">
    <source>
        <dbReference type="SAM" id="SignalP"/>
    </source>
</evidence>
<keyword evidence="2" id="KW-0732">Signal</keyword>
<name>A0A5B7DXW6_PORTR</name>
<keyword evidence="4" id="KW-1185">Reference proteome</keyword>
<gene>
    <name evidence="3" type="ORF">E2C01_019011</name>
</gene>
<organism evidence="3 4">
    <name type="scientific">Portunus trituberculatus</name>
    <name type="common">Swimming crab</name>
    <name type="synonym">Neptunus trituberculatus</name>
    <dbReference type="NCBI Taxonomy" id="210409"/>
    <lineage>
        <taxon>Eukaryota</taxon>
        <taxon>Metazoa</taxon>
        <taxon>Ecdysozoa</taxon>
        <taxon>Arthropoda</taxon>
        <taxon>Crustacea</taxon>
        <taxon>Multicrustacea</taxon>
        <taxon>Malacostraca</taxon>
        <taxon>Eumalacostraca</taxon>
        <taxon>Eucarida</taxon>
        <taxon>Decapoda</taxon>
        <taxon>Pleocyemata</taxon>
        <taxon>Brachyura</taxon>
        <taxon>Eubrachyura</taxon>
        <taxon>Portunoidea</taxon>
        <taxon>Portunidae</taxon>
        <taxon>Portuninae</taxon>
        <taxon>Portunus</taxon>
    </lineage>
</organism>
<dbReference type="EMBL" id="VSRR010001523">
    <property type="protein sequence ID" value="MPC25887.1"/>
    <property type="molecule type" value="Genomic_DNA"/>
</dbReference>
<feature type="signal peptide" evidence="2">
    <location>
        <begin position="1"/>
        <end position="20"/>
    </location>
</feature>
<evidence type="ECO:0000256" key="1">
    <source>
        <dbReference type="SAM" id="MobiDB-lite"/>
    </source>
</evidence>
<proteinExistence type="predicted"/>
<dbReference type="Proteomes" id="UP000324222">
    <property type="component" value="Unassembled WGS sequence"/>
</dbReference>
<sequence length="63" mass="6969">MIILLLLLLLLFCKLGPKVAKGETSGEGSNQDGPLAKKHASDKKISADRKKLLKDKKRTLKRL</sequence>